<evidence type="ECO:0000256" key="13">
    <source>
        <dbReference type="ARBA" id="ARBA00034100"/>
    </source>
</evidence>
<keyword evidence="7" id="KW-0628">Postsynaptic cell membrane</keyword>
<evidence type="ECO:0000256" key="8">
    <source>
        <dbReference type="ARBA" id="ARBA00023567"/>
    </source>
</evidence>
<dbReference type="GO" id="GO:0045211">
    <property type="term" value="C:postsynaptic membrane"/>
    <property type="evidence" value="ECO:0007669"/>
    <property type="project" value="UniProtKB-SubCell"/>
</dbReference>
<feature type="chain" id="PRO_5013600913" description="Dystroglycan 1" evidence="16">
    <location>
        <begin position="17"/>
        <end position="487"/>
    </location>
</feature>
<dbReference type="GO" id="GO:0042383">
    <property type="term" value="C:sarcolemma"/>
    <property type="evidence" value="ECO:0007669"/>
    <property type="project" value="UniProtKB-SubCell"/>
</dbReference>
<evidence type="ECO:0000256" key="3">
    <source>
        <dbReference type="ARBA" id="ARBA00004642"/>
    </source>
</evidence>
<feature type="domain" description="Peptidase S72" evidence="17">
    <location>
        <begin position="240"/>
        <end position="350"/>
    </location>
</feature>
<keyword evidence="19" id="KW-1185">Reference proteome</keyword>
<evidence type="ECO:0000256" key="10">
    <source>
        <dbReference type="ARBA" id="ARBA00026224"/>
    </source>
</evidence>
<protein>
    <recommendedName>
        <fullName evidence="10">Dystroglycan 1</fullName>
    </recommendedName>
    <alternativeName>
        <fullName evidence="12">Dystroglycan</fullName>
    </alternativeName>
    <alternativeName>
        <fullName evidence="11">Dystrophin-associated glycoprotein 1</fullName>
    </alternativeName>
</protein>
<feature type="compositionally biased region" description="Low complexity" evidence="14">
    <location>
        <begin position="463"/>
        <end position="474"/>
    </location>
</feature>
<keyword evidence="5" id="KW-0770">Synapse</keyword>
<dbReference type="GO" id="GO:0005654">
    <property type="term" value="C:nucleoplasm"/>
    <property type="evidence" value="ECO:0007669"/>
    <property type="project" value="UniProtKB-SubCell"/>
</dbReference>
<dbReference type="InterPro" id="IPR013783">
    <property type="entry name" value="Ig-like_fold"/>
</dbReference>
<evidence type="ECO:0000256" key="11">
    <source>
        <dbReference type="ARBA" id="ARBA00030092"/>
    </source>
</evidence>
<gene>
    <name evidence="18" type="ORF">TELCIR_11037</name>
</gene>
<dbReference type="OrthoDB" id="5990676at2759"/>
<feature type="signal peptide" evidence="16">
    <location>
        <begin position="1"/>
        <end position="16"/>
    </location>
</feature>
<dbReference type="GO" id="GO:0005509">
    <property type="term" value="F:calcium ion binding"/>
    <property type="evidence" value="ECO:0007669"/>
    <property type="project" value="InterPro"/>
</dbReference>
<dbReference type="AlphaFoldDB" id="A0A2G9UAI8"/>
<organism evidence="18 19">
    <name type="scientific">Teladorsagia circumcincta</name>
    <name type="common">Brown stomach worm</name>
    <name type="synonym">Ostertagia circumcincta</name>
    <dbReference type="NCBI Taxonomy" id="45464"/>
    <lineage>
        <taxon>Eukaryota</taxon>
        <taxon>Metazoa</taxon>
        <taxon>Ecdysozoa</taxon>
        <taxon>Nematoda</taxon>
        <taxon>Chromadorea</taxon>
        <taxon>Rhabditida</taxon>
        <taxon>Rhabditina</taxon>
        <taxon>Rhabditomorpha</taxon>
        <taxon>Strongyloidea</taxon>
        <taxon>Trichostrongylidae</taxon>
        <taxon>Teladorsagia</taxon>
    </lineage>
</organism>
<dbReference type="GO" id="GO:0043236">
    <property type="term" value="F:laminin binding"/>
    <property type="evidence" value="ECO:0007669"/>
    <property type="project" value="TreeGrafter"/>
</dbReference>
<dbReference type="Proteomes" id="UP000230423">
    <property type="component" value="Unassembled WGS sequence"/>
</dbReference>
<dbReference type="SMART" id="SM00736">
    <property type="entry name" value="CADG"/>
    <property type="match status" value="1"/>
</dbReference>
<dbReference type="GO" id="GO:0021675">
    <property type="term" value="P:nerve development"/>
    <property type="evidence" value="ECO:0007669"/>
    <property type="project" value="TreeGrafter"/>
</dbReference>
<evidence type="ECO:0000259" key="17">
    <source>
        <dbReference type="PROSITE" id="PS51699"/>
    </source>
</evidence>
<dbReference type="Gene3D" id="2.60.40.10">
    <property type="entry name" value="Immunoglobulins"/>
    <property type="match status" value="1"/>
</dbReference>
<dbReference type="EMBL" id="KZ347733">
    <property type="protein sequence ID" value="PIO67224.1"/>
    <property type="molecule type" value="Genomic_DNA"/>
</dbReference>
<evidence type="ECO:0000256" key="7">
    <source>
        <dbReference type="ARBA" id="ARBA00023257"/>
    </source>
</evidence>
<dbReference type="Pfam" id="PF05454">
    <property type="entry name" value="DAG1"/>
    <property type="match status" value="1"/>
</dbReference>
<dbReference type="PANTHER" id="PTHR21559">
    <property type="entry name" value="DYSTROGLYCAN-RELATED"/>
    <property type="match status" value="1"/>
</dbReference>
<evidence type="ECO:0000256" key="4">
    <source>
        <dbReference type="ARBA" id="ARBA00022553"/>
    </source>
</evidence>
<dbReference type="GO" id="GO:0007411">
    <property type="term" value="P:axon guidance"/>
    <property type="evidence" value="ECO:0007669"/>
    <property type="project" value="TreeGrafter"/>
</dbReference>
<proteinExistence type="predicted"/>
<keyword evidence="15" id="KW-1133">Transmembrane helix</keyword>
<evidence type="ECO:0000313" key="19">
    <source>
        <dbReference type="Proteomes" id="UP000230423"/>
    </source>
</evidence>
<dbReference type="PROSITE" id="PS51699">
    <property type="entry name" value="SEA_DG"/>
    <property type="match status" value="1"/>
</dbReference>
<keyword evidence="6" id="KW-0539">Nucleus</keyword>
<evidence type="ECO:0000256" key="15">
    <source>
        <dbReference type="SAM" id="Phobius"/>
    </source>
</evidence>
<keyword evidence="16" id="KW-0732">Signal</keyword>
<dbReference type="PANTHER" id="PTHR21559:SF21">
    <property type="entry name" value="DYSTROGLYCAN 1"/>
    <property type="match status" value="1"/>
</dbReference>
<keyword evidence="4" id="KW-0597">Phosphoprotein</keyword>
<evidence type="ECO:0000256" key="12">
    <source>
        <dbReference type="ARBA" id="ARBA00031034"/>
    </source>
</evidence>
<dbReference type="InterPro" id="IPR006644">
    <property type="entry name" value="Cadg"/>
</dbReference>
<evidence type="ECO:0000256" key="2">
    <source>
        <dbReference type="ARBA" id="ARBA00004239"/>
    </source>
</evidence>
<dbReference type="InterPro" id="IPR030398">
    <property type="entry name" value="SEA_DG_dom"/>
</dbReference>
<evidence type="ECO:0000313" key="18">
    <source>
        <dbReference type="EMBL" id="PIO67224.1"/>
    </source>
</evidence>
<evidence type="ECO:0000256" key="1">
    <source>
        <dbReference type="ARBA" id="ARBA00004135"/>
    </source>
</evidence>
<comment type="function">
    <text evidence="9">Transmembrane protein that plays important roles in connecting the extracellular matrix to the cytoskeleton. Acts as a cell adhesion receptor in both muscle and non-muscle tissues. Receptor for both DMD and UTRN and, through these interactions, scaffolds axin to the cytoskeleton. Also functions in cell adhesion-mediated signaling and implicated in cell polarity.</text>
</comment>
<comment type="subcellular location">
    <subcellularLocation>
        <location evidence="1">Cell membrane</location>
        <location evidence="1">Sarcolemma</location>
    </subcellularLocation>
    <subcellularLocation>
        <location evidence="3">Nucleus</location>
        <location evidence="3">Nucleoplasm</location>
    </subcellularLocation>
    <subcellularLocation>
        <location evidence="13">Postsynaptic cell membrane</location>
    </subcellularLocation>
    <subcellularLocation>
        <location evidence="2">Secreted</location>
        <location evidence="2">Extracellular space</location>
    </subcellularLocation>
</comment>
<accession>A0A2G9UAI8</accession>
<evidence type="ECO:0000256" key="5">
    <source>
        <dbReference type="ARBA" id="ARBA00023018"/>
    </source>
</evidence>
<evidence type="ECO:0000256" key="9">
    <source>
        <dbReference type="ARBA" id="ARBA00024991"/>
    </source>
</evidence>
<keyword evidence="15" id="KW-0472">Membrane</keyword>
<dbReference type="GO" id="GO:0002009">
    <property type="term" value="P:morphogenesis of an epithelium"/>
    <property type="evidence" value="ECO:0007669"/>
    <property type="project" value="TreeGrafter"/>
</dbReference>
<sequence length="487" mass="54119">MWVVFLLLPMLGIVSADRVSGGDGGKLPSWLMLRDGILEGIPGERDVGKHTIKTFSRSDGEKLLELVVKEDYRNPCGSEDTYWVEALFENDGPVACGDNLDTATDEMDVILTAVENIEHEIYVVVTTTTRESTTSRTTRKVDNPPVKLNSLSAFSCVRGVYCEMTIPESTFKDVEDGDTFKLRLSVQPIGKKDSWMFYDHKKIKGVPMEEGEHEFRLEARDKAGQMASAPFKVSVTPSFPFNHLVTLELDTPVLRFSRPSSLSSFAHQLANAFRSKPDAITIRNITGNSTKTQVSWSNNTVPHKTCARDALDNIRFTMLTRQRSQTKIEFVKQIGSQFHVRKASLDLHGSCVDKEVEMVSTAPTMEATDQAAFPWMVLIGVLLLLLLLAILILAVCSAMRRNKKKEKPSDYMGKGMPVVFPEEVAEDVEMAHAATPMLTKEERPPFKVSQHENPLYKPPPPLAAASPRLGSAAPVPNQRMPPSYVPP</sequence>
<evidence type="ECO:0000256" key="14">
    <source>
        <dbReference type="SAM" id="MobiDB-lite"/>
    </source>
</evidence>
<dbReference type="SUPFAM" id="SSF49313">
    <property type="entry name" value="Cadherin-like"/>
    <property type="match status" value="1"/>
</dbReference>
<name>A0A2G9UAI8_TELCI</name>
<feature type="region of interest" description="Disordered" evidence="14">
    <location>
        <begin position="433"/>
        <end position="487"/>
    </location>
</feature>
<feature type="transmembrane region" description="Helical" evidence="15">
    <location>
        <begin position="373"/>
        <end position="396"/>
    </location>
</feature>
<reference evidence="18 19" key="1">
    <citation type="submission" date="2015-09" db="EMBL/GenBank/DDBJ databases">
        <title>Draft genome of the parasitic nematode Teladorsagia circumcincta isolate WARC Sus (inbred).</title>
        <authorList>
            <person name="Mitreva M."/>
        </authorList>
    </citation>
    <scope>NUCLEOTIDE SEQUENCE [LARGE SCALE GENOMIC DNA]</scope>
    <source>
        <strain evidence="18 19">S</strain>
    </source>
</reference>
<dbReference type="GO" id="GO:0016011">
    <property type="term" value="C:dystroglycan complex"/>
    <property type="evidence" value="ECO:0007669"/>
    <property type="project" value="TreeGrafter"/>
</dbReference>
<comment type="function">
    <text evidence="8">The dystroglycan complex is involved in a number of processes including laminin and basement membrane assembly, sarcolemmal stability, cell survival, peripheral nerve myelination, nodal structure, cell migration, and epithelial polarization.</text>
</comment>
<dbReference type="InterPro" id="IPR008465">
    <property type="entry name" value="DAG1_C"/>
</dbReference>
<dbReference type="GO" id="GO:0005576">
    <property type="term" value="C:extracellular region"/>
    <property type="evidence" value="ECO:0007669"/>
    <property type="project" value="UniProtKB-SubCell"/>
</dbReference>
<keyword evidence="15" id="KW-0812">Transmembrane</keyword>
<dbReference type="InterPro" id="IPR015919">
    <property type="entry name" value="Cadherin-like_sf"/>
</dbReference>
<evidence type="ECO:0000256" key="6">
    <source>
        <dbReference type="ARBA" id="ARBA00023242"/>
    </source>
</evidence>
<evidence type="ECO:0000256" key="16">
    <source>
        <dbReference type="SAM" id="SignalP"/>
    </source>
</evidence>